<keyword evidence="1" id="KW-0472">Membrane</keyword>
<dbReference type="OrthoDB" id="384721at2"/>
<evidence type="ECO:0000313" key="4">
    <source>
        <dbReference type="Proteomes" id="UP000010296"/>
    </source>
</evidence>
<dbReference type="AlphaFoldDB" id="E6LCD0"/>
<keyword evidence="1" id="KW-1133">Transmembrane helix</keyword>
<dbReference type="Pfam" id="PF10110">
    <property type="entry name" value="GPDPase_memb"/>
    <property type="match status" value="1"/>
</dbReference>
<dbReference type="EC" id="3.1.4.46" evidence="3"/>
<dbReference type="SUPFAM" id="SSF51695">
    <property type="entry name" value="PLC-like phosphodiesterases"/>
    <property type="match status" value="1"/>
</dbReference>
<dbReference type="eggNOG" id="COG4781">
    <property type="taxonomic scope" value="Bacteria"/>
</dbReference>
<evidence type="ECO:0000259" key="2">
    <source>
        <dbReference type="PROSITE" id="PS51704"/>
    </source>
</evidence>
<evidence type="ECO:0000313" key="3">
    <source>
        <dbReference type="EMBL" id="EFU75157.1"/>
    </source>
</evidence>
<dbReference type="RefSeq" id="WP_007207041.1">
    <property type="nucleotide sequence ID" value="NZ_GL622241.1"/>
</dbReference>
<keyword evidence="1" id="KW-0812">Transmembrane</keyword>
<feature type="transmembrane region" description="Helical" evidence="1">
    <location>
        <begin position="217"/>
        <end position="245"/>
    </location>
</feature>
<dbReference type="Proteomes" id="UP000010296">
    <property type="component" value="Unassembled WGS sequence"/>
</dbReference>
<feature type="transmembrane region" description="Helical" evidence="1">
    <location>
        <begin position="21"/>
        <end position="43"/>
    </location>
</feature>
<dbReference type="CDD" id="cd08579">
    <property type="entry name" value="GDPD_memb_like"/>
    <property type="match status" value="1"/>
</dbReference>
<dbReference type="EMBL" id="AEPV01000001">
    <property type="protein sequence ID" value="EFU75157.1"/>
    <property type="molecule type" value="Genomic_DNA"/>
</dbReference>
<feature type="transmembrane region" description="Helical" evidence="1">
    <location>
        <begin position="70"/>
        <end position="100"/>
    </location>
</feature>
<accession>E6LCD0</accession>
<evidence type="ECO:0000256" key="1">
    <source>
        <dbReference type="SAM" id="Phobius"/>
    </source>
</evidence>
<feature type="transmembrane region" description="Helical" evidence="1">
    <location>
        <begin position="168"/>
        <end position="196"/>
    </location>
</feature>
<feature type="domain" description="GP-PDE" evidence="2">
    <location>
        <begin position="345"/>
        <end position="575"/>
    </location>
</feature>
<sequence length="595" mass="68999">MSKLKYHFLWTIRFLKHSPSYIRDVLLAHFFILIVAIPGLTFLTKFLLSRVDVHYFSLATFPHTLAKQPFLFIAFICLFLTFLLILFFEFSFLLYSMYFITNHRPVSIKQLVVLSSKQIRFLNPAVLVFFLFYVILLSPFSFLVYRSDLLAKVQLPAFILDYIFTNRWLFVISFCLLYLLLLYLGYRFFFVLPELILNKLTVRDAIRESFTLTKHAFLLMLSSFGLLFFLISVVNTLILSIISFFQFYLDYAWPHFALYAAVFFMLCLQITLFFSFILTTFSSFFYMVEIMKRNHRLPNLIQVTPISTSLPAISKHLLLLISILTSIVALSYNYTYLTTFSLSNPVTISHRGVSDVQGIQNTIPSLIKTSTSYHPDYVEIDIQETSDHQFIVYHDFTYNHLANSRLVPEKSTLATAEKMVLHENGQTGKIATFDNYLKAAQSLNQKLLIEIKTQQDNPKAMVKRFLEKYESIIEEDHHQVQSLNYNVVEQIKTQAPTIKTGYITPFNLVSPPETKADIIVMEMTSLTAKYVQLVHNSGKELYAWTPNDKSTIERMMLYGVDGVITDRMDYLNQAKNAIRTVSYADKLAFFVLGFG</sequence>
<dbReference type="PROSITE" id="PS51704">
    <property type="entry name" value="GP_PDE"/>
    <property type="match status" value="1"/>
</dbReference>
<dbReference type="Gene3D" id="3.20.20.190">
    <property type="entry name" value="Phosphatidylinositol (PI) phosphodiesterase"/>
    <property type="match status" value="1"/>
</dbReference>
<proteinExistence type="predicted"/>
<name>E6LCD0_ENTI1</name>
<dbReference type="GO" id="GO:0006629">
    <property type="term" value="P:lipid metabolic process"/>
    <property type="evidence" value="ECO:0007669"/>
    <property type="project" value="InterPro"/>
</dbReference>
<keyword evidence="3" id="KW-0378">Hydrolase</keyword>
<dbReference type="InterPro" id="IPR018476">
    <property type="entry name" value="GlyceroP-diester-Pdiesterase_M"/>
</dbReference>
<dbReference type="STRING" id="888064.HMPREF9088_0020"/>
<dbReference type="PANTHER" id="PTHR46211:SF8">
    <property type="entry name" value="PHOSPHODIESTERASE"/>
    <property type="match status" value="1"/>
</dbReference>
<dbReference type="GO" id="GO:0008889">
    <property type="term" value="F:glycerophosphodiester phosphodiesterase activity"/>
    <property type="evidence" value="ECO:0007669"/>
    <property type="project" value="UniProtKB-EC"/>
</dbReference>
<dbReference type="Pfam" id="PF03009">
    <property type="entry name" value="GDPD"/>
    <property type="match status" value="1"/>
</dbReference>
<keyword evidence="4" id="KW-1185">Reference proteome</keyword>
<protein>
    <submittedName>
        <fullName evidence="3">Glycerophosphodiester phosphodiesterase family protein</fullName>
        <ecNumber evidence="3">3.1.4.46</ecNumber>
    </submittedName>
</protein>
<feature type="transmembrane region" description="Helical" evidence="1">
    <location>
        <begin position="121"/>
        <end position="145"/>
    </location>
</feature>
<dbReference type="InterPro" id="IPR030395">
    <property type="entry name" value="GP_PDE_dom"/>
</dbReference>
<gene>
    <name evidence="3" type="primary">glpQ</name>
    <name evidence="3" type="ORF">HMPREF9088_0020</name>
</gene>
<organism evidence="3 4">
    <name type="scientific">Enterococcus italicus (strain DSM 15952 / CCUG 50447 / LMG 22039 / TP 1.5)</name>
    <dbReference type="NCBI Taxonomy" id="888064"/>
    <lineage>
        <taxon>Bacteria</taxon>
        <taxon>Bacillati</taxon>
        <taxon>Bacillota</taxon>
        <taxon>Bacilli</taxon>
        <taxon>Lactobacillales</taxon>
        <taxon>Enterococcaceae</taxon>
        <taxon>Enterococcus</taxon>
    </lineage>
</organism>
<dbReference type="InterPro" id="IPR017946">
    <property type="entry name" value="PLC-like_Pdiesterase_TIM-brl"/>
</dbReference>
<comment type="caution">
    <text evidence="3">The sequence shown here is derived from an EMBL/GenBank/DDBJ whole genome shotgun (WGS) entry which is preliminary data.</text>
</comment>
<dbReference type="PANTHER" id="PTHR46211">
    <property type="entry name" value="GLYCEROPHOSPHORYL DIESTER PHOSPHODIESTERASE"/>
    <property type="match status" value="1"/>
</dbReference>
<reference evidence="3 4" key="1">
    <citation type="submission" date="2010-12" db="EMBL/GenBank/DDBJ databases">
        <authorList>
            <person name="Muzny D."/>
            <person name="Qin X."/>
            <person name="Deng J."/>
            <person name="Jiang H."/>
            <person name="Liu Y."/>
            <person name="Qu J."/>
            <person name="Song X.-Z."/>
            <person name="Zhang L."/>
            <person name="Thornton R."/>
            <person name="Coyle M."/>
            <person name="Francisco L."/>
            <person name="Jackson L."/>
            <person name="Javaid M."/>
            <person name="Korchina V."/>
            <person name="Kovar C."/>
            <person name="Mata R."/>
            <person name="Mathew T."/>
            <person name="Ngo R."/>
            <person name="Nguyen L."/>
            <person name="Nguyen N."/>
            <person name="Okwuonu G."/>
            <person name="Ongeri F."/>
            <person name="Pham C."/>
            <person name="Simmons D."/>
            <person name="Wilczek-Boney K."/>
            <person name="Hale W."/>
            <person name="Jakkamsetti A."/>
            <person name="Pham P."/>
            <person name="Ruth R."/>
            <person name="San Lucas F."/>
            <person name="Warren J."/>
            <person name="Zhang J."/>
            <person name="Zhao Z."/>
            <person name="Zhou C."/>
            <person name="Zhu D."/>
            <person name="Lee S."/>
            <person name="Bess C."/>
            <person name="Blankenburg K."/>
            <person name="Forbes L."/>
            <person name="Fu Q."/>
            <person name="Gubbala S."/>
            <person name="Hirani K."/>
            <person name="Jayaseelan J.C."/>
            <person name="Lara F."/>
            <person name="Munidasa M."/>
            <person name="Palculict T."/>
            <person name="Patil S."/>
            <person name="Pu L.-L."/>
            <person name="Saada N."/>
            <person name="Tang L."/>
            <person name="Weissenberger G."/>
            <person name="Zhu Y."/>
            <person name="Hemphill L."/>
            <person name="Shang Y."/>
            <person name="Youmans B."/>
            <person name="Ayvaz T."/>
            <person name="Ross M."/>
            <person name="Santibanez J."/>
            <person name="Aqrawi P."/>
            <person name="Gross S."/>
            <person name="Joshi V."/>
            <person name="Fowler G."/>
            <person name="Nazareth L."/>
            <person name="Reid J."/>
            <person name="Worley K."/>
            <person name="Petrosino J."/>
            <person name="Highlander S."/>
            <person name="Gibbs R."/>
        </authorList>
    </citation>
    <scope>NUCLEOTIDE SEQUENCE [LARGE SCALE GENOMIC DNA]</scope>
    <source>
        <strain evidence="4">DSM 15952 / CCUG 50447 / LMG 22039 / TP 1.5</strain>
    </source>
</reference>
<dbReference type="HOGENOM" id="CLU_030006_15_2_9"/>
<dbReference type="eggNOG" id="COG0584">
    <property type="taxonomic scope" value="Bacteria"/>
</dbReference>
<feature type="transmembrane region" description="Helical" evidence="1">
    <location>
        <begin position="257"/>
        <end position="288"/>
    </location>
</feature>